<accession>A0ABV4TWW0</accession>
<dbReference type="InterPro" id="IPR011600">
    <property type="entry name" value="Pept_C14_caspase"/>
</dbReference>
<keyword evidence="3" id="KW-1185">Reference proteome</keyword>
<gene>
    <name evidence="2" type="ORF">ACERLL_13330</name>
</gene>
<dbReference type="Pfam" id="PF00656">
    <property type="entry name" value="Peptidase_C14"/>
    <property type="match status" value="1"/>
</dbReference>
<evidence type="ECO:0000313" key="3">
    <source>
        <dbReference type="Proteomes" id="UP001575181"/>
    </source>
</evidence>
<proteinExistence type="predicted"/>
<organism evidence="2 3">
    <name type="scientific">Thiohalorhabdus methylotrophus</name>
    <dbReference type="NCBI Taxonomy" id="3242694"/>
    <lineage>
        <taxon>Bacteria</taxon>
        <taxon>Pseudomonadati</taxon>
        <taxon>Pseudomonadota</taxon>
        <taxon>Gammaproteobacteria</taxon>
        <taxon>Thiohalorhabdales</taxon>
        <taxon>Thiohalorhabdaceae</taxon>
        <taxon>Thiohalorhabdus</taxon>
    </lineage>
</organism>
<comment type="caution">
    <text evidence="2">The sequence shown here is derived from an EMBL/GenBank/DDBJ whole genome shotgun (WGS) entry which is preliminary data.</text>
</comment>
<sequence>QESLARVPAGKALVLLDTCQSGAFAKLKTRGLEEKAALSRLVKSTGTATLMASADTQVALEGYRGHGLFTWTLLEALQGDGFGGDDRLTVNELAGYVEERLPEVSYEEFGYEQVPQRSLRGMSFPIGVR</sequence>
<dbReference type="EMBL" id="JBGUAW010000009">
    <property type="protein sequence ID" value="MFA9461802.1"/>
    <property type="molecule type" value="Genomic_DNA"/>
</dbReference>
<dbReference type="Gene3D" id="3.40.50.1460">
    <property type="match status" value="1"/>
</dbReference>
<evidence type="ECO:0000313" key="2">
    <source>
        <dbReference type="EMBL" id="MFA9461802.1"/>
    </source>
</evidence>
<feature type="domain" description="Peptidase C14 caspase" evidence="1">
    <location>
        <begin position="2"/>
        <end position="118"/>
    </location>
</feature>
<feature type="non-terminal residue" evidence="2">
    <location>
        <position position="1"/>
    </location>
</feature>
<dbReference type="Proteomes" id="UP001575181">
    <property type="component" value="Unassembled WGS sequence"/>
</dbReference>
<name>A0ABV4TWW0_9GAMM</name>
<dbReference type="RefSeq" id="WP_373656592.1">
    <property type="nucleotide sequence ID" value="NZ_JBGUAW010000009.1"/>
</dbReference>
<reference evidence="2 3" key="1">
    <citation type="submission" date="2024-08" db="EMBL/GenBank/DDBJ databases">
        <title>Whole-genome sequencing of halo(alkali)philic microorganisms from hypersaline lakes.</title>
        <authorList>
            <person name="Sorokin D.Y."/>
            <person name="Merkel A.Y."/>
            <person name="Messina E."/>
            <person name="Yakimov M."/>
        </authorList>
    </citation>
    <scope>NUCLEOTIDE SEQUENCE [LARGE SCALE GENOMIC DNA]</scope>
    <source>
        <strain evidence="2 3">Cl-TMA</strain>
    </source>
</reference>
<protein>
    <submittedName>
        <fullName evidence="2">Caspase domain-containing protein</fullName>
    </submittedName>
</protein>
<evidence type="ECO:0000259" key="1">
    <source>
        <dbReference type="Pfam" id="PF00656"/>
    </source>
</evidence>